<comment type="caution">
    <text evidence="4">The sequence shown here is derived from an EMBL/GenBank/DDBJ whole genome shotgun (WGS) entry which is preliminary data.</text>
</comment>
<dbReference type="Pfam" id="PF00485">
    <property type="entry name" value="PRK"/>
    <property type="match status" value="1"/>
</dbReference>
<evidence type="ECO:0000256" key="2">
    <source>
        <dbReference type="SAM" id="Phobius"/>
    </source>
</evidence>
<dbReference type="Proteomes" id="UP000813462">
    <property type="component" value="Unassembled WGS sequence"/>
</dbReference>
<dbReference type="PROSITE" id="PS51707">
    <property type="entry name" value="CYTH"/>
    <property type="match status" value="1"/>
</dbReference>
<gene>
    <name evidence="4" type="ORF">FEM48_Zijuj05G0121100</name>
</gene>
<evidence type="ECO:0000259" key="3">
    <source>
        <dbReference type="PROSITE" id="PS51707"/>
    </source>
</evidence>
<reference evidence="4" key="1">
    <citation type="journal article" date="2021" name="Front. Plant Sci.">
        <title>Chromosome-Scale Genome Assembly for Chinese Sour Jujube and Insights Into Its Genome Evolution and Domestication Signature.</title>
        <authorList>
            <person name="Shen L.-Y."/>
            <person name="Luo H."/>
            <person name="Wang X.-L."/>
            <person name="Wang X.-M."/>
            <person name="Qiu X.-J."/>
            <person name="Liu H."/>
            <person name="Zhou S.-S."/>
            <person name="Jia K.-H."/>
            <person name="Nie S."/>
            <person name="Bao Y.-T."/>
            <person name="Zhang R.-G."/>
            <person name="Yun Q.-Z."/>
            <person name="Chai Y.-H."/>
            <person name="Lu J.-Y."/>
            <person name="Li Y."/>
            <person name="Zhao S.-W."/>
            <person name="Mao J.-F."/>
            <person name="Jia S.-G."/>
            <person name="Mao Y.-M."/>
        </authorList>
    </citation>
    <scope>NUCLEOTIDE SEQUENCE</scope>
    <source>
        <strain evidence="4">AT0</strain>
        <tissue evidence="4">Leaf</tissue>
    </source>
</reference>
<evidence type="ECO:0000256" key="1">
    <source>
        <dbReference type="SAM" id="Coils"/>
    </source>
</evidence>
<dbReference type="CDD" id="cd02028">
    <property type="entry name" value="UMPK_like"/>
    <property type="match status" value="1"/>
</dbReference>
<protein>
    <recommendedName>
        <fullName evidence="3">CYTH domain-containing protein</fullName>
    </recommendedName>
</protein>
<keyword evidence="2" id="KW-1133">Transmembrane helix</keyword>
<organism evidence="4 5">
    <name type="scientific">Ziziphus jujuba var. spinosa</name>
    <dbReference type="NCBI Taxonomy" id="714518"/>
    <lineage>
        <taxon>Eukaryota</taxon>
        <taxon>Viridiplantae</taxon>
        <taxon>Streptophyta</taxon>
        <taxon>Embryophyta</taxon>
        <taxon>Tracheophyta</taxon>
        <taxon>Spermatophyta</taxon>
        <taxon>Magnoliopsida</taxon>
        <taxon>eudicotyledons</taxon>
        <taxon>Gunneridae</taxon>
        <taxon>Pentapetalae</taxon>
        <taxon>rosids</taxon>
        <taxon>fabids</taxon>
        <taxon>Rosales</taxon>
        <taxon>Rhamnaceae</taxon>
        <taxon>Paliureae</taxon>
        <taxon>Ziziphus</taxon>
    </lineage>
</organism>
<evidence type="ECO:0000313" key="4">
    <source>
        <dbReference type="EMBL" id="KAH7528846.1"/>
    </source>
</evidence>
<proteinExistence type="predicted"/>
<accession>A0A978VEQ7</accession>
<dbReference type="Gene3D" id="3.40.50.300">
    <property type="entry name" value="P-loop containing nucleotide triphosphate hydrolases"/>
    <property type="match status" value="1"/>
</dbReference>
<dbReference type="GO" id="GO:0016301">
    <property type="term" value="F:kinase activity"/>
    <property type="evidence" value="ECO:0007669"/>
    <property type="project" value="InterPro"/>
</dbReference>
<dbReference type="PANTHER" id="PTHR10285">
    <property type="entry name" value="URIDINE KINASE"/>
    <property type="match status" value="1"/>
</dbReference>
<keyword evidence="2" id="KW-0472">Membrane</keyword>
<dbReference type="PRINTS" id="PR00988">
    <property type="entry name" value="URIDINKINASE"/>
</dbReference>
<dbReference type="Pfam" id="PF01928">
    <property type="entry name" value="CYTH"/>
    <property type="match status" value="1"/>
</dbReference>
<name>A0A978VEQ7_ZIZJJ</name>
<dbReference type="InterPro" id="IPR033469">
    <property type="entry name" value="CYTH-like_dom_sf"/>
</dbReference>
<feature type="coiled-coil region" evidence="1">
    <location>
        <begin position="500"/>
        <end position="527"/>
    </location>
</feature>
<dbReference type="InterPro" id="IPR006083">
    <property type="entry name" value="PRK/URK"/>
</dbReference>
<dbReference type="GO" id="GO:0016462">
    <property type="term" value="F:pyrophosphatase activity"/>
    <property type="evidence" value="ECO:0007669"/>
    <property type="project" value="UniProtKB-ARBA"/>
</dbReference>
<dbReference type="InterPro" id="IPR027417">
    <property type="entry name" value="P-loop_NTPase"/>
</dbReference>
<feature type="transmembrane region" description="Helical" evidence="2">
    <location>
        <begin position="652"/>
        <end position="670"/>
    </location>
</feature>
<evidence type="ECO:0000313" key="5">
    <source>
        <dbReference type="Proteomes" id="UP000813462"/>
    </source>
</evidence>
<dbReference type="SUPFAM" id="SSF55154">
    <property type="entry name" value="CYTH-like phosphatases"/>
    <property type="match status" value="1"/>
</dbReference>
<dbReference type="AlphaFoldDB" id="A0A978VEQ7"/>
<dbReference type="InterPro" id="IPR023577">
    <property type="entry name" value="CYTH_domain"/>
</dbReference>
<feature type="domain" description="CYTH" evidence="3">
    <location>
        <begin position="248"/>
        <end position="410"/>
    </location>
</feature>
<dbReference type="EMBL" id="JAEACU010000005">
    <property type="protein sequence ID" value="KAH7528846.1"/>
    <property type="molecule type" value="Genomic_DNA"/>
</dbReference>
<dbReference type="SUPFAM" id="SSF52540">
    <property type="entry name" value="P-loop containing nucleoside triphosphate hydrolases"/>
    <property type="match status" value="1"/>
</dbReference>
<keyword evidence="2" id="KW-0812">Transmembrane</keyword>
<keyword evidence="1" id="KW-0175">Coiled coil</keyword>
<dbReference type="GO" id="GO:0005524">
    <property type="term" value="F:ATP binding"/>
    <property type="evidence" value="ECO:0007669"/>
    <property type="project" value="InterPro"/>
</dbReference>
<sequence>MALDTSGADSPRRRSGLLRDQIHLVKKKESDRYEIVPIQDSLSFEKGFFIVIRACQLLAQKNDGITFVGVAGPSGAGKTVFTEKVLNFMPSVAVITMDNYNDSSRIIDGNFDDPRLTDYDTLLENIHGLKAGKPVQVPIYDFKSSSRTGYRTVEVPSSHIVIIEGIYALSEKLRPLLDLRVSITGGVHFDLVKRVLRDIQRAGQEPEEIIHQISETVYPMYKAFIEPDLQTAHIKIINKFNPFTGFQNPTYILKSTKAVTIDRIKAVISEDHKESTEETYDIYLLPPGEDPEACQSYLRMRNRDGKYNLMFEEWVTDTPFIISPRITFEVSVRLLGGLMALGYTIAAILKRSSHILADEKVCVKIDWLEQLNRQYVQVQGRDRLYVKYIAEQLDLDGSYVPRTYIEQIQLEKLVNDVMALPDDLKTKLSIDDDLVSSPKEALSRASADRRLKYLNRGIPHSYSNQRDKSIAKLTRLAVNNRRFDGRAPESPAALANQGVITQLSEQISTLNERMDEFTSRIEELNSKFSVRKVSASQQNLALQADACNGSGPTSLFMNGLSNGSLTGSLLPNSSSSSQLARESLLTEEDVQFLPPYGRVTKVTRSILSISRGQRQIMHQIDNMNNLLREYSGERLRQGRTDGTGRNIDIDSVGVPLFLTLAIGGLGVLLFRSLSWQK</sequence>